<dbReference type="SUPFAM" id="SSF81665">
    <property type="entry name" value="Calcium ATPase, transmembrane domain M"/>
    <property type="match status" value="1"/>
</dbReference>
<evidence type="ECO:0000313" key="3">
    <source>
        <dbReference type="EMBL" id="KAF2184892.1"/>
    </source>
</evidence>
<dbReference type="OrthoDB" id="5422061at2759"/>
<feature type="transmembrane region" description="Helical" evidence="2">
    <location>
        <begin position="7"/>
        <end position="24"/>
    </location>
</feature>
<feature type="transmembrane region" description="Helical" evidence="2">
    <location>
        <begin position="44"/>
        <end position="67"/>
    </location>
</feature>
<keyword evidence="2" id="KW-0812">Transmembrane</keyword>
<dbReference type="Proteomes" id="UP000800200">
    <property type="component" value="Unassembled WGS sequence"/>
</dbReference>
<dbReference type="EMBL" id="ML994636">
    <property type="protein sequence ID" value="KAF2184892.1"/>
    <property type="molecule type" value="Genomic_DNA"/>
</dbReference>
<sequence length="243" mass="27624">MLVYGLWVAALCLSSFTLILYGFGDGDLGSSCNDSYSSACCDTVFLARATCFACLTWMALFLASEVLDMHRSFFRMQPGSKRYATQWMHNVWRNKFHFWAIIAGVMRTRGVEGGKSADLEANAFGRYQSTGSSNSSIPFQEISGNIHRAPPSKKRPGPMTTPLEVRPYKQHELISRIERSYPRERKVDVILFLIHHRVKNDQRRQARAGCTNIELSDGTVYRPPTTAEALAYWKIPDRTIRAW</sequence>
<keyword evidence="4" id="KW-1185">Reference proteome</keyword>
<name>A0A6A6E2E9_9PEZI</name>
<keyword evidence="2" id="KW-0472">Membrane</keyword>
<dbReference type="AlphaFoldDB" id="A0A6A6E2E9"/>
<organism evidence="3 4">
    <name type="scientific">Zopfia rhizophila CBS 207.26</name>
    <dbReference type="NCBI Taxonomy" id="1314779"/>
    <lineage>
        <taxon>Eukaryota</taxon>
        <taxon>Fungi</taxon>
        <taxon>Dikarya</taxon>
        <taxon>Ascomycota</taxon>
        <taxon>Pezizomycotina</taxon>
        <taxon>Dothideomycetes</taxon>
        <taxon>Dothideomycetes incertae sedis</taxon>
        <taxon>Zopfiaceae</taxon>
        <taxon>Zopfia</taxon>
    </lineage>
</organism>
<evidence type="ECO:0000256" key="2">
    <source>
        <dbReference type="SAM" id="Phobius"/>
    </source>
</evidence>
<proteinExistence type="predicted"/>
<dbReference type="InterPro" id="IPR023298">
    <property type="entry name" value="ATPase_P-typ_TM_dom_sf"/>
</dbReference>
<reference evidence="3" key="1">
    <citation type="journal article" date="2020" name="Stud. Mycol.">
        <title>101 Dothideomycetes genomes: a test case for predicting lifestyles and emergence of pathogens.</title>
        <authorList>
            <person name="Haridas S."/>
            <person name="Albert R."/>
            <person name="Binder M."/>
            <person name="Bloem J."/>
            <person name="Labutti K."/>
            <person name="Salamov A."/>
            <person name="Andreopoulos B."/>
            <person name="Baker S."/>
            <person name="Barry K."/>
            <person name="Bills G."/>
            <person name="Bluhm B."/>
            <person name="Cannon C."/>
            <person name="Castanera R."/>
            <person name="Culley D."/>
            <person name="Daum C."/>
            <person name="Ezra D."/>
            <person name="Gonzalez J."/>
            <person name="Henrissat B."/>
            <person name="Kuo A."/>
            <person name="Liang C."/>
            <person name="Lipzen A."/>
            <person name="Lutzoni F."/>
            <person name="Magnuson J."/>
            <person name="Mondo S."/>
            <person name="Nolan M."/>
            <person name="Ohm R."/>
            <person name="Pangilinan J."/>
            <person name="Park H.-J."/>
            <person name="Ramirez L."/>
            <person name="Alfaro M."/>
            <person name="Sun H."/>
            <person name="Tritt A."/>
            <person name="Yoshinaga Y."/>
            <person name="Zwiers L.-H."/>
            <person name="Turgeon B."/>
            <person name="Goodwin S."/>
            <person name="Spatafora J."/>
            <person name="Crous P."/>
            <person name="Grigoriev I."/>
        </authorList>
    </citation>
    <scope>NUCLEOTIDE SEQUENCE</scope>
    <source>
        <strain evidence="3">CBS 207.26</strain>
    </source>
</reference>
<evidence type="ECO:0000313" key="4">
    <source>
        <dbReference type="Proteomes" id="UP000800200"/>
    </source>
</evidence>
<gene>
    <name evidence="3" type="ORF">K469DRAFT_750733</name>
</gene>
<feature type="region of interest" description="Disordered" evidence="1">
    <location>
        <begin position="144"/>
        <end position="163"/>
    </location>
</feature>
<evidence type="ECO:0000256" key="1">
    <source>
        <dbReference type="SAM" id="MobiDB-lite"/>
    </source>
</evidence>
<keyword evidence="2" id="KW-1133">Transmembrane helix</keyword>
<protein>
    <submittedName>
        <fullName evidence="3">Uncharacterized protein</fullName>
    </submittedName>
</protein>
<dbReference type="Gene3D" id="1.20.1110.10">
    <property type="entry name" value="Calcium-transporting ATPase, transmembrane domain"/>
    <property type="match status" value="1"/>
</dbReference>
<accession>A0A6A6E2E9</accession>